<keyword evidence="7 8" id="KW-0378">Hydrolase</keyword>
<feature type="binding site" evidence="8">
    <location>
        <position position="164"/>
    </location>
    <ligand>
        <name>substrate</name>
    </ligand>
</feature>
<keyword evidence="12" id="KW-1185">Reference proteome</keyword>
<dbReference type="GO" id="GO:0004239">
    <property type="term" value="F:initiator methionyl aminopeptidase activity"/>
    <property type="evidence" value="ECO:0007669"/>
    <property type="project" value="UniProtKB-UniRule"/>
</dbReference>
<dbReference type="PANTHER" id="PTHR45777:SF2">
    <property type="entry name" value="METHIONINE AMINOPEPTIDASE 2"/>
    <property type="match status" value="1"/>
</dbReference>
<dbReference type="EMBL" id="MSDW01000002">
    <property type="protein sequence ID" value="OKY77115.1"/>
    <property type="molecule type" value="Genomic_DNA"/>
</dbReference>
<dbReference type="InterPro" id="IPR028595">
    <property type="entry name" value="MetAP_archaeal"/>
</dbReference>
<feature type="domain" description="Peptidase M24" evidence="10">
    <location>
        <begin position="6"/>
        <end position="191"/>
    </location>
</feature>
<dbReference type="InParanoid" id="A0A1Q6DRW2"/>
<comment type="function">
    <text evidence="8 9">Removes the N-terminal methionine from nascent proteins. The N-terminal methionine is often cleaved when the second residue in the primary sequence is small and uncharged (Met-Ala-, Cys, Gly, Pro, Ser, Thr, or Val).</text>
</comment>
<comment type="cofactor">
    <cofactor evidence="8">
        <name>Co(2+)</name>
        <dbReference type="ChEBI" id="CHEBI:48828"/>
    </cofactor>
    <cofactor evidence="8">
        <name>Zn(2+)</name>
        <dbReference type="ChEBI" id="CHEBI:29105"/>
    </cofactor>
    <cofactor evidence="8">
        <name>Mn(2+)</name>
        <dbReference type="ChEBI" id="CHEBI:29035"/>
    </cofactor>
    <cofactor evidence="8">
        <name>Fe(2+)</name>
        <dbReference type="ChEBI" id="CHEBI:29033"/>
    </cofactor>
    <text evidence="8">Binds 2 divalent metal cations per subunit. Has a high-affinity and a low affinity metal-binding site. The true nature of the physiological cofactor is under debate. The enzyme is active with cobalt, zinc, manganese or divalent iron ions. Most likely, methionine aminopeptidases function as mononuclear Fe(2+)-metalloproteases under physiological conditions, and the catalytically relevant metal-binding site has been assigned to the histidine-containing high-affinity site.</text>
</comment>
<comment type="caution">
    <text evidence="11">The sequence shown here is derived from an EMBL/GenBank/DDBJ whole genome shotgun (WGS) entry which is preliminary data.</text>
</comment>
<evidence type="ECO:0000256" key="3">
    <source>
        <dbReference type="ARBA" id="ARBA00001954"/>
    </source>
</evidence>
<dbReference type="InterPro" id="IPR036388">
    <property type="entry name" value="WH-like_DNA-bd_sf"/>
</dbReference>
<dbReference type="GO" id="GO:0006508">
    <property type="term" value="P:proteolysis"/>
    <property type="evidence" value="ECO:0007669"/>
    <property type="project" value="UniProtKB-KW"/>
</dbReference>
<sequence>MVNYDKYRKAGKILREVKKDTREEIEPGKNLFQLAEYVENRIREKGGKPAFPCNISLNEIAAHYTPKQDDENDIPEDALVTIDIGVHIDGYIADSAFTVGTEKDQDLIKATKSALEKAIKLVKEQGAGISVKKISETIEKEIHEHGYKPVANLTGHGLNRWKTHVDPTIPNISSPTKAKLDKGQVIAIEPFASAGSGRVNESGSPEIYSLAKQKANVRDRRSRKLLEHIKQNYKTLPFAKRWLSDFKRLDYSLKQLRKKNLLNTYSPLKDRSNGRVSQKEHTMIIKEKTCEVIT</sequence>
<dbReference type="FunCoup" id="A0A1Q6DRW2">
    <property type="interactions" value="199"/>
</dbReference>
<feature type="binding site" evidence="8">
    <location>
        <position position="280"/>
    </location>
    <ligand>
        <name>a divalent metal cation</name>
        <dbReference type="ChEBI" id="CHEBI:60240"/>
        <label>2</label>
        <note>catalytic</note>
    </ligand>
</feature>
<dbReference type="GO" id="GO:0046872">
    <property type="term" value="F:metal ion binding"/>
    <property type="evidence" value="ECO:0007669"/>
    <property type="project" value="UniProtKB-UniRule"/>
</dbReference>
<dbReference type="AlphaFoldDB" id="A0A1Q6DRW2"/>
<dbReference type="InterPro" id="IPR050247">
    <property type="entry name" value="Met_Aminopeptidase_Type2"/>
</dbReference>
<dbReference type="HAMAP" id="MF_01975">
    <property type="entry name" value="MetAP_2_arc"/>
    <property type="match status" value="1"/>
</dbReference>
<dbReference type="Pfam" id="PF00557">
    <property type="entry name" value="Peptidase_M24"/>
    <property type="match status" value="1"/>
</dbReference>
<feature type="binding site" evidence="8">
    <location>
        <position position="156"/>
    </location>
    <ligand>
        <name>a divalent metal cation</name>
        <dbReference type="ChEBI" id="CHEBI:60240"/>
        <label>2</label>
        <note>catalytic</note>
    </ligand>
</feature>
<dbReference type="PRINTS" id="PR00599">
    <property type="entry name" value="MAPEPTIDASE"/>
</dbReference>
<evidence type="ECO:0000256" key="9">
    <source>
        <dbReference type="RuleBase" id="RU003653"/>
    </source>
</evidence>
<comment type="cofactor">
    <cofactor evidence="3">
        <name>Fe(2+)</name>
        <dbReference type="ChEBI" id="CHEBI:29033"/>
    </cofactor>
</comment>
<feature type="binding site" evidence="8">
    <location>
        <position position="189"/>
    </location>
    <ligand>
        <name>a divalent metal cation</name>
        <dbReference type="ChEBI" id="CHEBI:60240"/>
        <label>2</label>
        <note>catalytic</note>
    </ligand>
</feature>
<keyword evidence="5 8" id="KW-0645">Protease</keyword>
<dbReference type="InterPro" id="IPR036005">
    <property type="entry name" value="Creatinase/aminopeptidase-like"/>
</dbReference>
<comment type="cofactor">
    <cofactor evidence="2">
        <name>Mn(2+)</name>
        <dbReference type="ChEBI" id="CHEBI:29035"/>
    </cofactor>
</comment>
<dbReference type="InterPro" id="IPR001714">
    <property type="entry name" value="Pept_M24_MAP"/>
</dbReference>
<feature type="binding site" evidence="8">
    <location>
        <position position="63"/>
    </location>
    <ligand>
        <name>substrate</name>
    </ligand>
</feature>
<accession>A0A1Q6DRW2</accession>
<evidence type="ECO:0000256" key="5">
    <source>
        <dbReference type="ARBA" id="ARBA00022670"/>
    </source>
</evidence>
<comment type="similarity">
    <text evidence="8">Belongs to the peptidase M24A family. Methionine aminopeptidase archaeal type 2 subfamily.</text>
</comment>
<evidence type="ECO:0000256" key="8">
    <source>
        <dbReference type="HAMAP-Rule" id="MF_01975"/>
    </source>
</evidence>
<feature type="binding site" evidence="8">
    <location>
        <position position="94"/>
    </location>
    <ligand>
        <name>a divalent metal cation</name>
        <dbReference type="ChEBI" id="CHEBI:60240"/>
        <label>2</label>
        <note>catalytic</note>
    </ligand>
</feature>
<dbReference type="STRING" id="1903181.BTN85_1760"/>
<evidence type="ECO:0000256" key="1">
    <source>
        <dbReference type="ARBA" id="ARBA00000294"/>
    </source>
</evidence>
<name>A0A1Q6DRW2_METT1</name>
<dbReference type="Proteomes" id="UP000185744">
    <property type="component" value="Unassembled WGS sequence"/>
</dbReference>
<dbReference type="SUPFAM" id="SSF46785">
    <property type="entry name" value="Winged helix' DNA-binding domain"/>
    <property type="match status" value="1"/>
</dbReference>
<protein>
    <recommendedName>
        <fullName evidence="8 9">Methionine aminopeptidase</fullName>
        <shortName evidence="8">MAP</shortName>
        <shortName evidence="8">MetAP</shortName>
        <ecNumber evidence="8 9">3.4.11.18</ecNumber>
    </recommendedName>
    <alternativeName>
        <fullName evidence="8">Peptidase M</fullName>
    </alternativeName>
</protein>
<dbReference type="InterPro" id="IPR036390">
    <property type="entry name" value="WH_DNA-bd_sf"/>
</dbReference>
<feature type="binding site" evidence="8">
    <location>
        <position position="280"/>
    </location>
    <ligand>
        <name>a divalent metal cation</name>
        <dbReference type="ChEBI" id="CHEBI:60240"/>
        <label>1</label>
    </ligand>
</feature>
<organism evidence="11 12">
    <name type="scientific">Methanohalarchaeum thermophilum</name>
    <dbReference type="NCBI Taxonomy" id="1903181"/>
    <lineage>
        <taxon>Archaea</taxon>
        <taxon>Methanobacteriati</taxon>
        <taxon>Methanobacteriota</taxon>
        <taxon>Methanonatronarchaeia</taxon>
        <taxon>Methanonatronarchaeales</taxon>
        <taxon>Methanonatronarchaeaceae</taxon>
        <taxon>Candidatus Methanohalarchaeum</taxon>
    </lineage>
</organism>
<dbReference type="PANTHER" id="PTHR45777">
    <property type="entry name" value="METHIONINE AMINOPEPTIDASE 2"/>
    <property type="match status" value="1"/>
</dbReference>
<evidence type="ECO:0000313" key="11">
    <source>
        <dbReference type="EMBL" id="OKY77115.1"/>
    </source>
</evidence>
<gene>
    <name evidence="8" type="primary">map</name>
    <name evidence="11" type="ORF">BTN85_1760</name>
</gene>
<dbReference type="InterPro" id="IPR000994">
    <property type="entry name" value="Pept_M24"/>
</dbReference>
<keyword evidence="6 8" id="KW-0479">Metal-binding</keyword>
<evidence type="ECO:0000313" key="12">
    <source>
        <dbReference type="Proteomes" id="UP000185744"/>
    </source>
</evidence>
<dbReference type="NCBIfam" id="TIGR00501">
    <property type="entry name" value="met_pdase_II"/>
    <property type="match status" value="1"/>
</dbReference>
<comment type="subunit">
    <text evidence="8">Monomer.</text>
</comment>
<feature type="binding site" evidence="8">
    <location>
        <position position="94"/>
    </location>
    <ligand>
        <name>a divalent metal cation</name>
        <dbReference type="ChEBI" id="CHEBI:60240"/>
        <label>1</label>
    </ligand>
</feature>
<evidence type="ECO:0000256" key="7">
    <source>
        <dbReference type="ARBA" id="ARBA00022801"/>
    </source>
</evidence>
<dbReference type="InterPro" id="IPR002468">
    <property type="entry name" value="Pept_M24A_MAP2"/>
</dbReference>
<comment type="catalytic activity">
    <reaction evidence="1 8 9">
        <text>Release of N-terminal amino acids, preferentially methionine, from peptides and arylamides.</text>
        <dbReference type="EC" id="3.4.11.18"/>
    </reaction>
</comment>
<evidence type="ECO:0000259" key="10">
    <source>
        <dbReference type="Pfam" id="PF00557"/>
    </source>
</evidence>
<keyword evidence="4 8" id="KW-0031">Aminopeptidase</keyword>
<reference evidence="11" key="1">
    <citation type="submission" date="2016-12" db="EMBL/GenBank/DDBJ databases">
        <title>Discovery of methanogenic haloarchaea.</title>
        <authorList>
            <person name="Sorokin D.Y."/>
            <person name="Makarova K.S."/>
            <person name="Abbas B."/>
            <person name="Ferrer M."/>
            <person name="Golyshin P.N."/>
        </authorList>
    </citation>
    <scope>NUCLEOTIDE SEQUENCE [LARGE SCALE GENOMIC DNA]</scope>
    <source>
        <strain evidence="11">HMET1</strain>
    </source>
</reference>
<dbReference type="GO" id="GO:0070006">
    <property type="term" value="F:metalloaminopeptidase activity"/>
    <property type="evidence" value="ECO:0007669"/>
    <property type="project" value="UniProtKB-UniRule"/>
</dbReference>
<dbReference type="EC" id="3.4.11.18" evidence="8 9"/>
<evidence type="ECO:0000256" key="2">
    <source>
        <dbReference type="ARBA" id="ARBA00001936"/>
    </source>
</evidence>
<dbReference type="Gene3D" id="1.10.10.10">
    <property type="entry name" value="Winged helix-like DNA-binding domain superfamily/Winged helix DNA-binding domain"/>
    <property type="match status" value="1"/>
</dbReference>
<dbReference type="SMR" id="A0A1Q6DRW2"/>
<feature type="binding site" evidence="8">
    <location>
        <position position="83"/>
    </location>
    <ligand>
        <name>a divalent metal cation</name>
        <dbReference type="ChEBI" id="CHEBI:60240"/>
        <label>1</label>
    </ligand>
</feature>
<evidence type="ECO:0000256" key="6">
    <source>
        <dbReference type="ARBA" id="ARBA00022723"/>
    </source>
</evidence>
<dbReference type="GO" id="GO:0005737">
    <property type="term" value="C:cytoplasm"/>
    <property type="evidence" value="ECO:0007669"/>
    <property type="project" value="TreeGrafter"/>
</dbReference>
<dbReference type="SUPFAM" id="SSF55920">
    <property type="entry name" value="Creatinase/aminopeptidase"/>
    <property type="match status" value="1"/>
</dbReference>
<evidence type="ECO:0000256" key="4">
    <source>
        <dbReference type="ARBA" id="ARBA00022438"/>
    </source>
</evidence>
<proteinExistence type="inferred from homology"/>
<dbReference type="Gene3D" id="3.90.230.10">
    <property type="entry name" value="Creatinase/methionine aminopeptidase superfamily"/>
    <property type="match status" value="1"/>
</dbReference>